<feature type="region of interest" description="Disordered" evidence="1">
    <location>
        <begin position="297"/>
        <end position="327"/>
    </location>
</feature>
<evidence type="ECO:0000313" key="3">
    <source>
        <dbReference type="Proteomes" id="UP001583280"/>
    </source>
</evidence>
<sequence length="428" mass="47211">MAIFVDLEEEPSQAPAVHFPNVIQHEIFRDISQLRITLNVEQEQPKPKAQSQSPTNPQDTQASLEELYSALNSEPEVQLPAAIRAFACYPVVIAIASHIDLNTLDSLSRSCRHIHDSLFQFHNALMRSTLHCNKEELRVQGALDHETGPYGFKTNYCARDMVSECRRCGCVVCRNCVIKPPATPALKGRHRRLCLDCTKAPLTSLFVPPMDEKLANREIVNHAMCTCQYEGVWLCKSCGQGNNSADSLYHRLWGWRLQYGEIIGGLGTGIGDGDRGVICGRESRCIGAKEREYEIDCDAEDRRTPSPTIYGSGSGSGSVSGSSSPQLGLSHATMTLDSASAQLQLQVPTARKEPGYSRHQIEGIGGQLRTKLVRMVRVGASVPEWSDERSSRAILAKEIKGETRSWCGWCCRPIPGEKDRAAFGVGQQ</sequence>
<dbReference type="EMBL" id="JAWDJO010000221">
    <property type="protein sequence ID" value="KAL1889345.1"/>
    <property type="molecule type" value="Genomic_DNA"/>
</dbReference>
<name>A0ABR3YLW9_9PEZI</name>
<organism evidence="2 3">
    <name type="scientific">Ceratocystis pirilliformis</name>
    <dbReference type="NCBI Taxonomy" id="259994"/>
    <lineage>
        <taxon>Eukaryota</taxon>
        <taxon>Fungi</taxon>
        <taxon>Dikarya</taxon>
        <taxon>Ascomycota</taxon>
        <taxon>Pezizomycotina</taxon>
        <taxon>Sordariomycetes</taxon>
        <taxon>Hypocreomycetidae</taxon>
        <taxon>Microascales</taxon>
        <taxon>Ceratocystidaceae</taxon>
        <taxon>Ceratocystis</taxon>
    </lineage>
</organism>
<dbReference type="Proteomes" id="UP001583280">
    <property type="component" value="Unassembled WGS sequence"/>
</dbReference>
<proteinExistence type="predicted"/>
<feature type="compositionally biased region" description="Polar residues" evidence="1">
    <location>
        <begin position="49"/>
        <end position="61"/>
    </location>
</feature>
<evidence type="ECO:0000256" key="1">
    <source>
        <dbReference type="SAM" id="MobiDB-lite"/>
    </source>
</evidence>
<keyword evidence="3" id="KW-1185">Reference proteome</keyword>
<comment type="caution">
    <text evidence="2">The sequence shown here is derived from an EMBL/GenBank/DDBJ whole genome shotgun (WGS) entry which is preliminary data.</text>
</comment>
<dbReference type="CDD" id="cd00065">
    <property type="entry name" value="FYVE_like_SF"/>
    <property type="match status" value="1"/>
</dbReference>
<feature type="region of interest" description="Disordered" evidence="1">
    <location>
        <begin position="42"/>
        <end position="61"/>
    </location>
</feature>
<accession>A0ABR3YLW9</accession>
<evidence type="ECO:0000313" key="2">
    <source>
        <dbReference type="EMBL" id="KAL1889345.1"/>
    </source>
</evidence>
<reference evidence="2 3" key="1">
    <citation type="journal article" date="2024" name="IMA Fungus">
        <title>IMA Genome - F19 : A genome assembly and annotation guide to empower mycologists, including annotated draft genome sequences of Ceratocystis pirilliformis, Diaporthe australafricana, Fusarium ophioides, Paecilomyces lecythidis, and Sporothrix stenoceras.</title>
        <authorList>
            <person name="Aylward J."/>
            <person name="Wilson A.M."/>
            <person name="Visagie C.M."/>
            <person name="Spraker J."/>
            <person name="Barnes I."/>
            <person name="Buitendag C."/>
            <person name="Ceriani C."/>
            <person name="Del Mar Angel L."/>
            <person name="du Plessis D."/>
            <person name="Fuchs T."/>
            <person name="Gasser K."/>
            <person name="Kramer D."/>
            <person name="Li W."/>
            <person name="Munsamy K."/>
            <person name="Piso A."/>
            <person name="Price J.L."/>
            <person name="Sonnekus B."/>
            <person name="Thomas C."/>
            <person name="van der Nest A."/>
            <person name="van Dijk A."/>
            <person name="van Heerden A."/>
            <person name="van Vuuren N."/>
            <person name="Yilmaz N."/>
            <person name="Duong T.A."/>
            <person name="van der Merwe N.A."/>
            <person name="Wingfield M.J."/>
            <person name="Wingfield B.D."/>
        </authorList>
    </citation>
    <scope>NUCLEOTIDE SEQUENCE [LARGE SCALE GENOMIC DNA]</scope>
    <source>
        <strain evidence="2 3">CMW 12675</strain>
    </source>
</reference>
<gene>
    <name evidence="2" type="ORF">Cpir12675_005836</name>
</gene>
<protein>
    <submittedName>
        <fullName evidence="2">Uncharacterized protein</fullName>
    </submittedName>
</protein>